<protein>
    <submittedName>
        <fullName evidence="2">Uncharacterized protein</fullName>
    </submittedName>
</protein>
<dbReference type="EMBL" id="FUXM01000004">
    <property type="protein sequence ID" value="SJZ67050.1"/>
    <property type="molecule type" value="Genomic_DNA"/>
</dbReference>
<dbReference type="Proteomes" id="UP000189933">
    <property type="component" value="Unassembled WGS sequence"/>
</dbReference>
<organism evidence="2 3">
    <name type="scientific">Carboxydocella sporoproducens DSM 16521</name>
    <dbReference type="NCBI Taxonomy" id="1121270"/>
    <lineage>
        <taxon>Bacteria</taxon>
        <taxon>Bacillati</taxon>
        <taxon>Bacillota</taxon>
        <taxon>Clostridia</taxon>
        <taxon>Eubacteriales</taxon>
        <taxon>Clostridiales Family XVI. Incertae Sedis</taxon>
        <taxon>Carboxydocella</taxon>
    </lineage>
</organism>
<keyword evidence="3" id="KW-1185">Reference proteome</keyword>
<dbReference type="RefSeq" id="WP_078664730.1">
    <property type="nucleotide sequence ID" value="NZ_FUXM01000004.1"/>
</dbReference>
<accession>A0A1T4MIW6</accession>
<keyword evidence="1" id="KW-0472">Membrane</keyword>
<reference evidence="3" key="1">
    <citation type="submission" date="2017-02" db="EMBL/GenBank/DDBJ databases">
        <authorList>
            <person name="Varghese N."/>
            <person name="Submissions S."/>
        </authorList>
    </citation>
    <scope>NUCLEOTIDE SEQUENCE [LARGE SCALE GENOMIC DNA]</scope>
    <source>
        <strain evidence="3">DSM 16521</strain>
    </source>
</reference>
<evidence type="ECO:0000256" key="1">
    <source>
        <dbReference type="SAM" id="Phobius"/>
    </source>
</evidence>
<dbReference type="AlphaFoldDB" id="A0A1T4MIW6"/>
<name>A0A1T4MIW6_9FIRM</name>
<evidence type="ECO:0000313" key="2">
    <source>
        <dbReference type="EMBL" id="SJZ67050.1"/>
    </source>
</evidence>
<keyword evidence="1" id="KW-0812">Transmembrane</keyword>
<proteinExistence type="predicted"/>
<sequence>MLKAVLITLGVLCLLFSLAVSAYVTLYKVKARNVSGMLLFVLLTLVIWIGAISVAVAGVMVHP</sequence>
<feature type="transmembrane region" description="Helical" evidence="1">
    <location>
        <begin position="37"/>
        <end position="61"/>
    </location>
</feature>
<gene>
    <name evidence="2" type="ORF">SAMN02745885_00604</name>
</gene>
<evidence type="ECO:0000313" key="3">
    <source>
        <dbReference type="Proteomes" id="UP000189933"/>
    </source>
</evidence>
<keyword evidence="1" id="KW-1133">Transmembrane helix</keyword>